<keyword evidence="1" id="KW-0472">Membrane</keyword>
<dbReference type="EMBL" id="VTAW01000014">
    <property type="protein sequence ID" value="TYT61774.1"/>
    <property type="molecule type" value="Genomic_DNA"/>
</dbReference>
<protein>
    <submittedName>
        <fullName evidence="2">Uncharacterized protein</fullName>
    </submittedName>
</protein>
<evidence type="ECO:0000256" key="1">
    <source>
        <dbReference type="SAM" id="Phobius"/>
    </source>
</evidence>
<comment type="caution">
    <text evidence="2">The sequence shown here is derived from an EMBL/GenBank/DDBJ whole genome shotgun (WGS) entry which is preliminary data.</text>
</comment>
<gene>
    <name evidence="2" type="ORF">FYC77_12180</name>
</gene>
<keyword evidence="1" id="KW-1133">Transmembrane helix</keyword>
<proteinExistence type="predicted"/>
<feature type="transmembrane region" description="Helical" evidence="1">
    <location>
        <begin position="119"/>
        <end position="141"/>
    </location>
</feature>
<sequence length="155" mass="16726">MSVVVVADRWSVVVVRRRSGVVAGGCFGGFQLVVSWYCLLVRRSSSVGRWWNGSLSVLIDGAVRPSVLVPLLVRSSVLARRSVFLNQSSSVVVVLVVDWSPARPGPFSLIDLSALVNDWFVLVSMLVLIPQVPIAGLSSLFRVASPGFPPVSDFC</sequence>
<dbReference type="RefSeq" id="WP_149081761.1">
    <property type="nucleotide sequence ID" value="NZ_VTAW01000014.1"/>
</dbReference>
<accession>A0A5D5AKS1</accession>
<name>A0A5D5AKS1_9EURY</name>
<reference evidence="2 3" key="1">
    <citation type="submission" date="2019-08" db="EMBL/GenBank/DDBJ databases">
        <title>Archaea genome.</title>
        <authorList>
            <person name="Kajale S."/>
            <person name="Shouche Y."/>
            <person name="Deshpande N."/>
            <person name="Sharma A."/>
        </authorList>
    </citation>
    <scope>NUCLEOTIDE SEQUENCE [LARGE SCALE GENOMIC DNA]</scope>
    <source>
        <strain evidence="2 3">ESP3B_9</strain>
    </source>
</reference>
<evidence type="ECO:0000313" key="2">
    <source>
        <dbReference type="EMBL" id="TYT61774.1"/>
    </source>
</evidence>
<dbReference type="Proteomes" id="UP000324104">
    <property type="component" value="Unassembled WGS sequence"/>
</dbReference>
<keyword evidence="1" id="KW-0812">Transmembrane</keyword>
<organism evidence="2 3">
    <name type="scientific">Natrialba swarupiae</name>
    <dbReference type="NCBI Taxonomy" id="2448032"/>
    <lineage>
        <taxon>Archaea</taxon>
        <taxon>Methanobacteriati</taxon>
        <taxon>Methanobacteriota</taxon>
        <taxon>Stenosarchaea group</taxon>
        <taxon>Halobacteria</taxon>
        <taxon>Halobacteriales</taxon>
        <taxon>Natrialbaceae</taxon>
        <taxon>Natrialba</taxon>
    </lineage>
</organism>
<feature type="transmembrane region" description="Helical" evidence="1">
    <location>
        <begin position="20"/>
        <end position="40"/>
    </location>
</feature>
<keyword evidence="3" id="KW-1185">Reference proteome</keyword>
<evidence type="ECO:0000313" key="3">
    <source>
        <dbReference type="Proteomes" id="UP000324104"/>
    </source>
</evidence>
<dbReference type="AlphaFoldDB" id="A0A5D5AKS1"/>